<sequence length="70" mass="8078">MRKKSPNEGAARHESWQKWCLSDMEKERKKVATSIFDLAEVRWQLEEKETEKRKKKWAAGAFLAAGVGGE</sequence>
<gene>
    <name evidence="1" type="ORF">MRB53_021245</name>
</gene>
<name>A0ACC2L3T0_PERAE</name>
<keyword evidence="2" id="KW-1185">Reference proteome</keyword>
<evidence type="ECO:0000313" key="2">
    <source>
        <dbReference type="Proteomes" id="UP001234297"/>
    </source>
</evidence>
<dbReference type="Proteomes" id="UP001234297">
    <property type="component" value="Chromosome 6"/>
</dbReference>
<reference evidence="1 2" key="1">
    <citation type="journal article" date="2022" name="Hortic Res">
        <title>A haplotype resolved chromosomal level avocado genome allows analysis of novel avocado genes.</title>
        <authorList>
            <person name="Nath O."/>
            <person name="Fletcher S.J."/>
            <person name="Hayward A."/>
            <person name="Shaw L.M."/>
            <person name="Masouleh A.K."/>
            <person name="Furtado A."/>
            <person name="Henry R.J."/>
            <person name="Mitter N."/>
        </authorList>
    </citation>
    <scope>NUCLEOTIDE SEQUENCE [LARGE SCALE GENOMIC DNA]</scope>
    <source>
        <strain evidence="2">cv. Hass</strain>
    </source>
</reference>
<proteinExistence type="predicted"/>
<protein>
    <submittedName>
        <fullName evidence="1">Uncharacterized protein</fullName>
    </submittedName>
</protein>
<dbReference type="EMBL" id="CM056814">
    <property type="protein sequence ID" value="KAJ8627938.1"/>
    <property type="molecule type" value="Genomic_DNA"/>
</dbReference>
<comment type="caution">
    <text evidence="1">The sequence shown here is derived from an EMBL/GenBank/DDBJ whole genome shotgun (WGS) entry which is preliminary data.</text>
</comment>
<organism evidence="1 2">
    <name type="scientific">Persea americana</name>
    <name type="common">Avocado</name>
    <dbReference type="NCBI Taxonomy" id="3435"/>
    <lineage>
        <taxon>Eukaryota</taxon>
        <taxon>Viridiplantae</taxon>
        <taxon>Streptophyta</taxon>
        <taxon>Embryophyta</taxon>
        <taxon>Tracheophyta</taxon>
        <taxon>Spermatophyta</taxon>
        <taxon>Magnoliopsida</taxon>
        <taxon>Magnoliidae</taxon>
        <taxon>Laurales</taxon>
        <taxon>Lauraceae</taxon>
        <taxon>Persea</taxon>
    </lineage>
</organism>
<accession>A0ACC2L3T0</accession>
<evidence type="ECO:0000313" key="1">
    <source>
        <dbReference type="EMBL" id="KAJ8627938.1"/>
    </source>
</evidence>